<feature type="compositionally biased region" description="Basic and acidic residues" evidence="1">
    <location>
        <begin position="686"/>
        <end position="696"/>
    </location>
</feature>
<reference evidence="3" key="1">
    <citation type="journal article" date="2023" name="Mol. Phylogenet. Evol.">
        <title>Genome-scale phylogeny and comparative genomics of the fungal order Sordariales.</title>
        <authorList>
            <person name="Hensen N."/>
            <person name="Bonometti L."/>
            <person name="Westerberg I."/>
            <person name="Brannstrom I.O."/>
            <person name="Guillou S."/>
            <person name="Cros-Aarteil S."/>
            <person name="Calhoun S."/>
            <person name="Haridas S."/>
            <person name="Kuo A."/>
            <person name="Mondo S."/>
            <person name="Pangilinan J."/>
            <person name="Riley R."/>
            <person name="LaButti K."/>
            <person name="Andreopoulos B."/>
            <person name="Lipzen A."/>
            <person name="Chen C."/>
            <person name="Yan M."/>
            <person name="Daum C."/>
            <person name="Ng V."/>
            <person name="Clum A."/>
            <person name="Steindorff A."/>
            <person name="Ohm R.A."/>
            <person name="Martin F."/>
            <person name="Silar P."/>
            <person name="Natvig D.O."/>
            <person name="Lalanne C."/>
            <person name="Gautier V."/>
            <person name="Ament-Velasquez S.L."/>
            <person name="Kruys A."/>
            <person name="Hutchinson M.I."/>
            <person name="Powell A.J."/>
            <person name="Barry K."/>
            <person name="Miller A.N."/>
            <person name="Grigoriev I.V."/>
            <person name="Debuchy R."/>
            <person name="Gladieux P."/>
            <person name="Hiltunen Thoren M."/>
            <person name="Johannesson H."/>
        </authorList>
    </citation>
    <scope>NUCLEOTIDE SEQUENCE</scope>
    <source>
        <strain evidence="3">CBS 232.78</strain>
    </source>
</reference>
<gene>
    <name evidence="3" type="ORF">B0H63DRAFT_219990</name>
</gene>
<feature type="compositionally biased region" description="Polar residues" evidence="1">
    <location>
        <begin position="442"/>
        <end position="452"/>
    </location>
</feature>
<feature type="compositionally biased region" description="Basic and acidic residues" evidence="1">
    <location>
        <begin position="453"/>
        <end position="464"/>
    </location>
</feature>
<dbReference type="PANTHER" id="PTHR37538:SF1">
    <property type="entry name" value="BTB DOMAIN-CONTAINING PROTEIN"/>
    <property type="match status" value="1"/>
</dbReference>
<feature type="compositionally biased region" description="Basic and acidic residues" evidence="1">
    <location>
        <begin position="375"/>
        <end position="403"/>
    </location>
</feature>
<feature type="compositionally biased region" description="Low complexity" evidence="1">
    <location>
        <begin position="739"/>
        <end position="751"/>
    </location>
</feature>
<dbReference type="Proteomes" id="UP001285441">
    <property type="component" value="Unassembled WGS sequence"/>
</dbReference>
<sequence>MPTLQHPLGQPKKRHKQQTAMTLPCNLNVYITVEAVTLIGLTFVAATSLLINSAMAKKRKSSTSAKPPQTPLAAPKAAIEPLPKVADAPGPSQEEAAIVALPVMEEIDNRPETSPYASPPCTIPFSTPLTIPLDFLQKSPKLHAAYESRLPELPDIPEDIGHVLVHYLHTGTYEALKPKEAETPAKQLYELRTSIRAYATARAYDLPDLMRLAEVRIEKYGAGLTLPQLLEITRDSHPTLSEADEWFLDYLKSRIRPHLEDPKALLGSDLLDQISSILSPNKVLLRTVLEIFCERILVRPDFLSSITSPGSSRPNSPPPPPGSPMSVLQLRPKAILHDDLSPVRKKATPWPSPEQTSLASWSKEASPEPGLHQILTRDHDFKSETDIKSEPDVKSEPELKLELSPEPILAEPVLAEAEPEAAPTPVPEFATAVEPDDKKSEVNTWGPTSIIQTRERSDSGKVIDLEPELEATPVLKELDPIPEFEPDSKPRYERRLLREVDSGFWDFSPPEVEAVKEPTPSIAELGPEPDHVAQSSSDHMSEPLDKLERSTEPQEPEAVITRDFAVDDEDKEKGKSIDTEPETAKEHELASIPEVVTEDVSETVLESFPEPEQVVPEKDVTKGLEEDVEEDFPHKVQVESKEEVKEVEAQPETEKVEPMPNKPRAWSGLTGTQVSTAPIESEAEASEPKPEAEVSPKPELSLPDNSEPAEPAQPKTTEPSVEPRSEPAREPETAAVQPTDAATEPANTAAAKSVPVSGTEPAAKQEGAKADQDAVQACGTQARQRSWRRRLLRYPVLFGRGM</sequence>
<protein>
    <submittedName>
        <fullName evidence="3">Uncharacterized protein</fullName>
    </submittedName>
</protein>
<accession>A0AAE0KIR0</accession>
<name>A0AAE0KIR0_9PEZI</name>
<dbReference type="PANTHER" id="PTHR37538">
    <property type="entry name" value="BTB DOMAIN-CONTAINING PROTEIN"/>
    <property type="match status" value="1"/>
</dbReference>
<evidence type="ECO:0000313" key="3">
    <source>
        <dbReference type="EMBL" id="KAK3377513.1"/>
    </source>
</evidence>
<feature type="compositionally biased region" description="Basic and acidic residues" evidence="1">
    <location>
        <begin position="571"/>
        <end position="589"/>
    </location>
</feature>
<evidence type="ECO:0000313" key="4">
    <source>
        <dbReference type="Proteomes" id="UP001285441"/>
    </source>
</evidence>
<evidence type="ECO:0000256" key="2">
    <source>
        <dbReference type="SAM" id="Phobius"/>
    </source>
</evidence>
<feature type="compositionally biased region" description="Basic and acidic residues" evidence="1">
    <location>
        <begin position="539"/>
        <end position="552"/>
    </location>
</feature>
<keyword evidence="2" id="KW-0472">Membrane</keyword>
<keyword evidence="4" id="KW-1185">Reference proteome</keyword>
<reference evidence="3" key="2">
    <citation type="submission" date="2023-06" db="EMBL/GenBank/DDBJ databases">
        <authorList>
            <consortium name="Lawrence Berkeley National Laboratory"/>
            <person name="Haridas S."/>
            <person name="Hensen N."/>
            <person name="Bonometti L."/>
            <person name="Westerberg I."/>
            <person name="Brannstrom I.O."/>
            <person name="Guillou S."/>
            <person name="Cros-Aarteil S."/>
            <person name="Calhoun S."/>
            <person name="Kuo A."/>
            <person name="Mondo S."/>
            <person name="Pangilinan J."/>
            <person name="Riley R."/>
            <person name="LaButti K."/>
            <person name="Andreopoulos B."/>
            <person name="Lipzen A."/>
            <person name="Chen C."/>
            <person name="Yanf M."/>
            <person name="Daum C."/>
            <person name="Ng V."/>
            <person name="Clum A."/>
            <person name="Steindorff A."/>
            <person name="Ohm R."/>
            <person name="Martin F."/>
            <person name="Silar P."/>
            <person name="Natvig D."/>
            <person name="Lalanne C."/>
            <person name="Gautier V."/>
            <person name="Ament-velasquez S.L."/>
            <person name="Kruys A."/>
            <person name="Hutchinson M.I."/>
            <person name="Powell A.J."/>
            <person name="Barry K."/>
            <person name="Miller A.N."/>
            <person name="Grigoriev I.V."/>
            <person name="Debuchy R."/>
            <person name="Gladieux P."/>
            <person name="Thoren M.H."/>
            <person name="Johannesson H."/>
        </authorList>
    </citation>
    <scope>NUCLEOTIDE SEQUENCE</scope>
    <source>
        <strain evidence="3">CBS 232.78</strain>
    </source>
</reference>
<feature type="compositionally biased region" description="Basic and acidic residues" evidence="1">
    <location>
        <begin position="721"/>
        <end position="732"/>
    </location>
</feature>
<keyword evidence="2" id="KW-1133">Transmembrane helix</keyword>
<feature type="compositionally biased region" description="Basic and acidic residues" evidence="1">
    <location>
        <begin position="615"/>
        <end position="657"/>
    </location>
</feature>
<feature type="region of interest" description="Disordered" evidence="1">
    <location>
        <begin position="307"/>
        <end position="327"/>
    </location>
</feature>
<feature type="transmembrane region" description="Helical" evidence="2">
    <location>
        <begin position="29"/>
        <end position="51"/>
    </location>
</feature>
<organism evidence="3 4">
    <name type="scientific">Podospora didyma</name>
    <dbReference type="NCBI Taxonomy" id="330526"/>
    <lineage>
        <taxon>Eukaryota</taxon>
        <taxon>Fungi</taxon>
        <taxon>Dikarya</taxon>
        <taxon>Ascomycota</taxon>
        <taxon>Pezizomycotina</taxon>
        <taxon>Sordariomycetes</taxon>
        <taxon>Sordariomycetidae</taxon>
        <taxon>Sordariales</taxon>
        <taxon>Podosporaceae</taxon>
        <taxon>Podospora</taxon>
    </lineage>
</organism>
<keyword evidence="2" id="KW-0812">Transmembrane</keyword>
<feature type="region of interest" description="Disordered" evidence="1">
    <location>
        <begin position="342"/>
        <end position="403"/>
    </location>
</feature>
<proteinExistence type="predicted"/>
<comment type="caution">
    <text evidence="3">The sequence shown here is derived from an EMBL/GenBank/DDBJ whole genome shotgun (WGS) entry which is preliminary data.</text>
</comment>
<evidence type="ECO:0000256" key="1">
    <source>
        <dbReference type="SAM" id="MobiDB-lite"/>
    </source>
</evidence>
<feature type="region of interest" description="Disordered" evidence="1">
    <location>
        <begin position="506"/>
        <end position="785"/>
    </location>
</feature>
<dbReference type="AlphaFoldDB" id="A0AAE0KIR0"/>
<feature type="region of interest" description="Disordered" evidence="1">
    <location>
        <begin position="432"/>
        <end position="468"/>
    </location>
</feature>
<dbReference type="EMBL" id="JAULSW010000006">
    <property type="protein sequence ID" value="KAK3377513.1"/>
    <property type="molecule type" value="Genomic_DNA"/>
</dbReference>